<evidence type="ECO:0000313" key="1">
    <source>
        <dbReference type="EMBL" id="OBX03103.1"/>
    </source>
</evidence>
<gene>
    <name evidence="1" type="ORF">QV06_10375</name>
</gene>
<reference evidence="1 2" key="1">
    <citation type="submission" date="2014-11" db="EMBL/GenBank/DDBJ databases">
        <title>Pan-genome of Gallibacterium spp.</title>
        <authorList>
            <person name="Kudirkiene E."/>
            <person name="Bojesen A.M."/>
        </authorList>
    </citation>
    <scope>NUCLEOTIDE SEQUENCE [LARGE SCALE GENOMIC DNA]</scope>
    <source>
        <strain evidence="1 2">59/S3/89</strain>
    </source>
</reference>
<name>A0A1A7PKQ0_9PAST</name>
<protein>
    <submittedName>
        <fullName evidence="1">Uncharacterized protein</fullName>
    </submittedName>
</protein>
<dbReference type="RefSeq" id="WP_065238072.1">
    <property type="nucleotide sequence ID" value="NZ_JTJR01000046.1"/>
</dbReference>
<dbReference type="Proteomes" id="UP000092626">
    <property type="component" value="Unassembled WGS sequence"/>
</dbReference>
<comment type="caution">
    <text evidence="1">The sequence shown here is derived from an EMBL/GenBank/DDBJ whole genome shotgun (WGS) entry which is preliminary data.</text>
</comment>
<evidence type="ECO:0000313" key="2">
    <source>
        <dbReference type="Proteomes" id="UP000092626"/>
    </source>
</evidence>
<accession>A0A1A7PKQ0</accession>
<proteinExistence type="predicted"/>
<dbReference type="EMBL" id="JTJR01000046">
    <property type="protein sequence ID" value="OBX03103.1"/>
    <property type="molecule type" value="Genomic_DNA"/>
</dbReference>
<dbReference type="AlphaFoldDB" id="A0A1A7PKQ0"/>
<sequence>MQNKLKLTRDESSDIGFVKSTLIAEAITLKEFNNWIIFIINNHSIDELPLYIFDLIDFKGYLCDLTNIIGFVPYAGLNDNENDALYGIALKRFGKIVDCPISYQYALEALNNNPHVLIRFKETFPFIKLDF</sequence>
<organism evidence="1 2">
    <name type="scientific">Gallibacterium genomosp. 3</name>
    <dbReference type="NCBI Taxonomy" id="505345"/>
    <lineage>
        <taxon>Bacteria</taxon>
        <taxon>Pseudomonadati</taxon>
        <taxon>Pseudomonadota</taxon>
        <taxon>Gammaproteobacteria</taxon>
        <taxon>Pasteurellales</taxon>
        <taxon>Pasteurellaceae</taxon>
        <taxon>Gallibacterium</taxon>
    </lineage>
</organism>